<dbReference type="Proteomes" id="UP000002899">
    <property type="component" value="Chromosome III"/>
</dbReference>
<evidence type="ECO:0000259" key="4">
    <source>
        <dbReference type="Pfam" id="PF13649"/>
    </source>
</evidence>
<gene>
    <name evidence="5" type="ORF">BMR1_03g02545</name>
</gene>
<dbReference type="PANTHER" id="PTHR12176:SF79">
    <property type="entry name" value="METHYLTRANSFERASE TYPE 11 DOMAIN-CONTAINING PROTEIN"/>
    <property type="match status" value="1"/>
</dbReference>
<dbReference type="PANTHER" id="PTHR12176">
    <property type="entry name" value="SAM-DEPENDENT METHYLTRANSFERASE SUPERFAMILY PROTEIN"/>
    <property type="match status" value="1"/>
</dbReference>
<keyword evidence="6" id="KW-1185">Reference proteome</keyword>
<dbReference type="InterPro" id="IPR029063">
    <property type="entry name" value="SAM-dependent_MTases_sf"/>
</dbReference>
<accession>A0A1R4ABW3</accession>
<evidence type="ECO:0000256" key="2">
    <source>
        <dbReference type="ARBA" id="ARBA00022603"/>
    </source>
</evidence>
<dbReference type="Gene3D" id="3.40.50.150">
    <property type="entry name" value="Vaccinia Virus protein VP39"/>
    <property type="match status" value="1"/>
</dbReference>
<comment type="similarity">
    <text evidence="1">Belongs to the methyltransferase superfamily.</text>
</comment>
<keyword evidence="2" id="KW-0489">Methyltransferase</keyword>
<protein>
    <submittedName>
        <fullName evidence="5">Methyltransferase-like protein 13</fullName>
        <ecNumber evidence="5">2.1.1.-</ecNumber>
    </submittedName>
</protein>
<dbReference type="VEuPathDB" id="PiroplasmaDB:BMR1_03g02545"/>
<dbReference type="RefSeq" id="XP_021338627.1">
    <property type="nucleotide sequence ID" value="XM_021482065.1"/>
</dbReference>
<dbReference type="EC" id="2.1.1.-" evidence="5"/>
<evidence type="ECO:0000313" key="6">
    <source>
        <dbReference type="Proteomes" id="UP000002899"/>
    </source>
</evidence>
<evidence type="ECO:0000256" key="3">
    <source>
        <dbReference type="ARBA" id="ARBA00022679"/>
    </source>
</evidence>
<dbReference type="SUPFAM" id="SSF53335">
    <property type="entry name" value="S-adenosyl-L-methionine-dependent methyltransferases"/>
    <property type="match status" value="1"/>
</dbReference>
<dbReference type="InterPro" id="IPR041698">
    <property type="entry name" value="Methyltransf_25"/>
</dbReference>
<dbReference type="InterPro" id="IPR051419">
    <property type="entry name" value="Lys/N-term_MeTrsfase_sf"/>
</dbReference>
<organism evidence="5 6">
    <name type="scientific">Babesia microti (strain RI)</name>
    <dbReference type="NCBI Taxonomy" id="1133968"/>
    <lineage>
        <taxon>Eukaryota</taxon>
        <taxon>Sar</taxon>
        <taxon>Alveolata</taxon>
        <taxon>Apicomplexa</taxon>
        <taxon>Aconoidasida</taxon>
        <taxon>Piroplasmida</taxon>
        <taxon>Babesiidae</taxon>
        <taxon>Babesia</taxon>
    </lineage>
</organism>
<dbReference type="GO" id="GO:0032259">
    <property type="term" value="P:methylation"/>
    <property type="evidence" value="ECO:0007669"/>
    <property type="project" value="UniProtKB-KW"/>
</dbReference>
<feature type="domain" description="Methyltransferase" evidence="4">
    <location>
        <begin position="45"/>
        <end position="142"/>
    </location>
</feature>
<dbReference type="EMBL" id="LN871598">
    <property type="protein sequence ID" value="SJK86470.1"/>
    <property type="molecule type" value="Genomic_DNA"/>
</dbReference>
<reference evidence="5 6" key="2">
    <citation type="journal article" date="2013" name="PLoS ONE">
        <title>Whole genome mapping and re-organization of the nuclear and mitochondrial genomes of Babesia microti isolates.</title>
        <authorList>
            <person name="Cornillot E."/>
            <person name="Dassouli A."/>
            <person name="Garg A."/>
            <person name="Pachikara N."/>
            <person name="Randazzo S."/>
            <person name="Depoix D."/>
            <person name="Carcy B."/>
            <person name="Delbecq S."/>
            <person name="Frutos R."/>
            <person name="Silva J.C."/>
            <person name="Sutton R."/>
            <person name="Krause P.J."/>
            <person name="Mamoun C.B."/>
        </authorList>
    </citation>
    <scope>NUCLEOTIDE SEQUENCE [LARGE SCALE GENOMIC DNA]</scope>
    <source>
        <strain evidence="5 6">RI</strain>
    </source>
</reference>
<keyword evidence="3 5" id="KW-0808">Transferase</keyword>
<name>A0A1R4ABW3_BABMR</name>
<dbReference type="KEGG" id="bmic:BMR1_03g02545"/>
<reference evidence="5 6" key="3">
    <citation type="journal article" date="2016" name="Sci. Rep.">
        <title>Genome-wide diversity and gene expression profiling of Babesia microti isolates identify polymorphic genes that mediate host-pathogen interactions.</title>
        <authorList>
            <person name="Silva J.C."/>
            <person name="Cornillot E."/>
            <person name="McCracken C."/>
            <person name="Usmani-Brown S."/>
            <person name="Dwivedi A."/>
            <person name="Ifeonu O.O."/>
            <person name="Crabtree J."/>
            <person name="Gotia H.T."/>
            <person name="Virji A.Z."/>
            <person name="Reynes C."/>
            <person name="Colinge J."/>
            <person name="Kumar V."/>
            <person name="Lawres L."/>
            <person name="Pazzi J.E."/>
            <person name="Pablo J.V."/>
            <person name="Hung C."/>
            <person name="Brancato J."/>
            <person name="Kumari P."/>
            <person name="Orvis J."/>
            <person name="Tretina K."/>
            <person name="Chibucos M."/>
            <person name="Ott S."/>
            <person name="Sadzewicz L."/>
            <person name="Sengamalay N."/>
            <person name="Shetty A.C."/>
            <person name="Su Q."/>
            <person name="Tallon L."/>
            <person name="Fraser C.M."/>
            <person name="Frutos R."/>
            <person name="Molina D.M."/>
            <person name="Krause P.J."/>
            <person name="Ben Mamoun C."/>
        </authorList>
    </citation>
    <scope>NUCLEOTIDE SEQUENCE [LARGE SCALE GENOMIC DNA]</scope>
    <source>
        <strain evidence="5 6">RI</strain>
    </source>
</reference>
<evidence type="ECO:0000313" key="5">
    <source>
        <dbReference type="EMBL" id="SJK86470.1"/>
    </source>
</evidence>
<dbReference type="GO" id="GO:0008168">
    <property type="term" value="F:methyltransferase activity"/>
    <property type="evidence" value="ECO:0007669"/>
    <property type="project" value="UniProtKB-KW"/>
</dbReference>
<sequence>MGTMYGSVEYWDERYTISGQSYEWYLSWPEVFTQAKLSLREGSNVLHIGCGTSNLANHLKQSYNLSSLNIDCSNVAITKMNTRNEFLDVKYQKLNVLHMSFDKDFDYIFDKALFDSILCSKDPDVGVNKLLSNVYESLRPGGSYIIVSFGLIGIRMSYLDNLDWKIQHTILTSANDKEANNRYNLYICKKDDKS</sequence>
<dbReference type="OrthoDB" id="411785at2759"/>
<evidence type="ECO:0000256" key="1">
    <source>
        <dbReference type="ARBA" id="ARBA00008361"/>
    </source>
</evidence>
<dbReference type="AlphaFoldDB" id="A0A1R4ABW3"/>
<dbReference type="Pfam" id="PF13649">
    <property type="entry name" value="Methyltransf_25"/>
    <property type="match status" value="1"/>
</dbReference>
<dbReference type="GeneID" id="24425150"/>
<reference evidence="5 6" key="1">
    <citation type="journal article" date="2012" name="Nucleic Acids Res.">
        <title>Sequencing of the smallest Apicomplexan genome from the human pathogen Babesia microti.</title>
        <authorList>
            <person name="Cornillot E."/>
            <person name="Hadj-Kaddour K."/>
            <person name="Dassouli A."/>
            <person name="Noel B."/>
            <person name="Ranwez V."/>
            <person name="Vacherie B."/>
            <person name="Augagneur Y."/>
            <person name="Bres V."/>
            <person name="Duclos A."/>
            <person name="Randazzo S."/>
            <person name="Carcy B."/>
            <person name="Debierre-Grockiego F."/>
            <person name="Delbecq S."/>
            <person name="Moubri-Menage K."/>
            <person name="Shams-Eldin H."/>
            <person name="Usmani-Brown S."/>
            <person name="Bringaud F."/>
            <person name="Wincker P."/>
            <person name="Vivares C.P."/>
            <person name="Schwarz R.T."/>
            <person name="Schetters T.P."/>
            <person name="Krause P.J."/>
            <person name="Gorenflot A."/>
            <person name="Berry V."/>
            <person name="Barbe V."/>
            <person name="Ben Mamoun C."/>
        </authorList>
    </citation>
    <scope>NUCLEOTIDE SEQUENCE [LARGE SCALE GENOMIC DNA]</scope>
    <source>
        <strain evidence="5 6">RI</strain>
    </source>
</reference>
<proteinExistence type="inferred from homology"/>
<dbReference type="CDD" id="cd02440">
    <property type="entry name" value="AdoMet_MTases"/>
    <property type="match status" value="1"/>
</dbReference>